<organism evidence="1">
    <name type="scientific">Bathycoccus sp. RCC716 virus 1</name>
    <dbReference type="NCBI Taxonomy" id="2530038"/>
    <lineage>
        <taxon>Viruses</taxon>
        <taxon>Varidnaviria</taxon>
        <taxon>Bamfordvirae</taxon>
        <taxon>Nucleocytoviricota</taxon>
        <taxon>Megaviricetes</taxon>
        <taxon>Algavirales</taxon>
        <taxon>Phycodnaviridae</taxon>
        <taxon>Prasinovirus</taxon>
    </lineage>
</organism>
<name>A0A7S6NY67_9PHYC</name>
<protein>
    <submittedName>
        <fullName evidence="1">Uncharacterized protein</fullName>
    </submittedName>
</protein>
<accession>A0A7S6NY67</accession>
<reference evidence="1" key="1">
    <citation type="submission" date="2019-02" db="EMBL/GenBank/DDBJ databases">
        <authorList>
            <person name="Bachy C."/>
            <person name="Yung C.-M."/>
            <person name="Roux S."/>
            <person name="Sullivan M.B."/>
            <person name="Worden A.Z."/>
        </authorList>
    </citation>
    <scope>NUCLEOTIDE SEQUENCE</scope>
    <source>
        <strain evidence="1">BII-V1</strain>
    </source>
</reference>
<evidence type="ECO:0000313" key="1">
    <source>
        <dbReference type="EMBL" id="QOR60311.1"/>
    </source>
</evidence>
<proteinExistence type="predicted"/>
<sequence>MEDDKKCLVINNTKMNKVFVPNIPKVLPVTRMIRDNTFIRDVLIYDENKRVVPRLSWYDPHDKSWIPKNWFHDGLAADMKYYFPKTPHS</sequence>
<dbReference type="EMBL" id="MK522035">
    <property type="protein sequence ID" value="QOR60311.1"/>
    <property type="molecule type" value="Genomic_DNA"/>
</dbReference>